<feature type="transmembrane region" description="Helical" evidence="7">
    <location>
        <begin position="235"/>
        <end position="253"/>
    </location>
</feature>
<feature type="transmembrane region" description="Helical" evidence="7">
    <location>
        <begin position="364"/>
        <end position="385"/>
    </location>
</feature>
<accession>A0A918S090</accession>
<evidence type="ECO:0000256" key="5">
    <source>
        <dbReference type="ARBA" id="ARBA00022989"/>
    </source>
</evidence>
<feature type="transmembrane region" description="Helical" evidence="7">
    <location>
        <begin position="62"/>
        <end position="82"/>
    </location>
</feature>
<dbReference type="GO" id="GO:0022857">
    <property type="term" value="F:transmembrane transporter activity"/>
    <property type="evidence" value="ECO:0007669"/>
    <property type="project" value="InterPro"/>
</dbReference>
<feature type="transmembrane region" description="Helical" evidence="7">
    <location>
        <begin position="179"/>
        <end position="199"/>
    </location>
</feature>
<sequence length="456" mass="47251">MSVIPAADGDLTPADGLPKPRRTFAFLTIAIAVVMAVLDGSIVNVALPAIAADQNVSPNDAIWVVTIYQLAVVVSLLPFAALGEAIGFRRVYLTGIVIFSGASLLCAMATDLTWLAGARAVQGLGAGALMSINAALVRHIMPANELGKGISGIALVVGVSAAAGPTIAAGILAVSSWHWLFLINLPLSLVVIATGRLTLPRTPLNGARFDFLSALLNAATFGFLLSGLSSIGDNIALALVELAVSVVAAVFLARRQFSRPSPMLPIDLLRLPRFRLSVLASICSFCAQFLAFVSLPFYFHDVLGRSEVETGLLLTPWPVATALVAPIAGRLADRNGAELLGAAGMAVFALGLFAVSFAESSISIWATILPLLVCGVGFGMFQAPNNRIMLMSAPRERSGGASGMQSTARLLGQSIGAAAAALLIGYSTGFHLASLMWVAAGFAVLSGLFTIARARD</sequence>
<keyword evidence="5 7" id="KW-1133">Transmembrane helix</keyword>
<reference evidence="9" key="2">
    <citation type="submission" date="2020-09" db="EMBL/GenBank/DDBJ databases">
        <authorList>
            <person name="Sun Q."/>
            <person name="Kim S."/>
        </authorList>
    </citation>
    <scope>NUCLEOTIDE SEQUENCE</scope>
    <source>
        <strain evidence="9">KCTC 32437</strain>
    </source>
</reference>
<protein>
    <submittedName>
        <fullName evidence="9">MFS transporter</fullName>
    </submittedName>
</protein>
<feature type="transmembrane region" description="Helical" evidence="7">
    <location>
        <begin position="211"/>
        <end position="229"/>
    </location>
</feature>
<proteinExistence type="predicted"/>
<comment type="subcellular location">
    <subcellularLocation>
        <location evidence="1">Cell membrane</location>
        <topology evidence="1">Multi-pass membrane protein</topology>
    </subcellularLocation>
</comment>
<dbReference type="PANTHER" id="PTHR42718">
    <property type="entry name" value="MAJOR FACILITATOR SUPERFAMILY MULTIDRUG TRANSPORTER MFSC"/>
    <property type="match status" value="1"/>
</dbReference>
<evidence type="ECO:0000256" key="7">
    <source>
        <dbReference type="SAM" id="Phobius"/>
    </source>
</evidence>
<dbReference type="AlphaFoldDB" id="A0A918S090"/>
<dbReference type="InterPro" id="IPR011701">
    <property type="entry name" value="MFS"/>
</dbReference>
<dbReference type="Proteomes" id="UP000646579">
    <property type="component" value="Unassembled WGS sequence"/>
</dbReference>
<dbReference type="PROSITE" id="PS50850">
    <property type="entry name" value="MFS"/>
    <property type="match status" value="1"/>
</dbReference>
<comment type="caution">
    <text evidence="9">The sequence shown here is derived from an EMBL/GenBank/DDBJ whole genome shotgun (WGS) entry which is preliminary data.</text>
</comment>
<reference evidence="9" key="1">
    <citation type="journal article" date="2014" name="Int. J. Syst. Evol. Microbiol.">
        <title>Complete genome sequence of Corynebacterium casei LMG S-19264T (=DSM 44701T), isolated from a smear-ripened cheese.</title>
        <authorList>
            <consortium name="US DOE Joint Genome Institute (JGI-PGF)"/>
            <person name="Walter F."/>
            <person name="Albersmeier A."/>
            <person name="Kalinowski J."/>
            <person name="Ruckert C."/>
        </authorList>
    </citation>
    <scope>NUCLEOTIDE SEQUENCE</scope>
    <source>
        <strain evidence="9">KCTC 32437</strain>
    </source>
</reference>
<feature type="transmembrane region" description="Helical" evidence="7">
    <location>
        <begin position="339"/>
        <end position="358"/>
    </location>
</feature>
<feature type="transmembrane region" description="Helical" evidence="7">
    <location>
        <begin position="406"/>
        <end position="426"/>
    </location>
</feature>
<gene>
    <name evidence="9" type="ORF">GCM10007989_13270</name>
</gene>
<feature type="domain" description="Major facilitator superfamily (MFS) profile" evidence="8">
    <location>
        <begin position="25"/>
        <end position="456"/>
    </location>
</feature>
<dbReference type="InterPro" id="IPR020846">
    <property type="entry name" value="MFS_dom"/>
</dbReference>
<dbReference type="CDD" id="cd17321">
    <property type="entry name" value="MFS_MMR_MDR_like"/>
    <property type="match status" value="1"/>
</dbReference>
<feature type="transmembrane region" description="Helical" evidence="7">
    <location>
        <begin position="24"/>
        <end position="50"/>
    </location>
</feature>
<evidence type="ECO:0000256" key="2">
    <source>
        <dbReference type="ARBA" id="ARBA00022448"/>
    </source>
</evidence>
<feature type="transmembrane region" description="Helical" evidence="7">
    <location>
        <begin position="116"/>
        <end position="137"/>
    </location>
</feature>
<dbReference type="GO" id="GO:0005886">
    <property type="term" value="C:plasma membrane"/>
    <property type="evidence" value="ECO:0007669"/>
    <property type="project" value="UniProtKB-SubCell"/>
</dbReference>
<evidence type="ECO:0000259" key="8">
    <source>
        <dbReference type="PROSITE" id="PS50850"/>
    </source>
</evidence>
<name>A0A918S090_9HYPH</name>
<keyword evidence="3" id="KW-1003">Cell membrane</keyword>
<feature type="transmembrane region" description="Helical" evidence="7">
    <location>
        <begin position="149"/>
        <end position="173"/>
    </location>
</feature>
<keyword evidence="10" id="KW-1185">Reference proteome</keyword>
<evidence type="ECO:0000256" key="1">
    <source>
        <dbReference type="ARBA" id="ARBA00004651"/>
    </source>
</evidence>
<evidence type="ECO:0000313" key="9">
    <source>
        <dbReference type="EMBL" id="GHA19135.1"/>
    </source>
</evidence>
<dbReference type="Pfam" id="PF07690">
    <property type="entry name" value="MFS_1"/>
    <property type="match status" value="1"/>
</dbReference>
<dbReference type="InterPro" id="IPR036259">
    <property type="entry name" value="MFS_trans_sf"/>
</dbReference>
<dbReference type="SUPFAM" id="SSF103473">
    <property type="entry name" value="MFS general substrate transporter"/>
    <property type="match status" value="1"/>
</dbReference>
<evidence type="ECO:0000256" key="6">
    <source>
        <dbReference type="ARBA" id="ARBA00023136"/>
    </source>
</evidence>
<feature type="transmembrane region" description="Helical" evidence="7">
    <location>
        <begin position="432"/>
        <end position="452"/>
    </location>
</feature>
<dbReference type="EMBL" id="BMZE01000001">
    <property type="protein sequence ID" value="GHA19135.1"/>
    <property type="molecule type" value="Genomic_DNA"/>
</dbReference>
<evidence type="ECO:0000256" key="4">
    <source>
        <dbReference type="ARBA" id="ARBA00022692"/>
    </source>
</evidence>
<feature type="transmembrane region" description="Helical" evidence="7">
    <location>
        <begin position="91"/>
        <end position="110"/>
    </location>
</feature>
<feature type="transmembrane region" description="Helical" evidence="7">
    <location>
        <begin position="274"/>
        <end position="299"/>
    </location>
</feature>
<keyword evidence="6 7" id="KW-0472">Membrane</keyword>
<organism evidence="9 10">
    <name type="scientific">Devosia pacifica</name>
    <dbReference type="NCBI Taxonomy" id="1335967"/>
    <lineage>
        <taxon>Bacteria</taxon>
        <taxon>Pseudomonadati</taxon>
        <taxon>Pseudomonadota</taxon>
        <taxon>Alphaproteobacteria</taxon>
        <taxon>Hyphomicrobiales</taxon>
        <taxon>Devosiaceae</taxon>
        <taxon>Devosia</taxon>
    </lineage>
</organism>
<keyword evidence="4 7" id="KW-0812">Transmembrane</keyword>
<dbReference type="RefSeq" id="WP_189424465.1">
    <property type="nucleotide sequence ID" value="NZ_BMZE01000001.1"/>
</dbReference>
<dbReference type="Gene3D" id="1.20.1720.10">
    <property type="entry name" value="Multidrug resistance protein D"/>
    <property type="match status" value="1"/>
</dbReference>
<dbReference type="Gene3D" id="1.20.1250.20">
    <property type="entry name" value="MFS general substrate transporter like domains"/>
    <property type="match status" value="1"/>
</dbReference>
<evidence type="ECO:0000256" key="3">
    <source>
        <dbReference type="ARBA" id="ARBA00022475"/>
    </source>
</evidence>
<keyword evidence="2" id="KW-0813">Transport</keyword>
<dbReference type="PANTHER" id="PTHR42718:SF46">
    <property type="entry name" value="BLR6921 PROTEIN"/>
    <property type="match status" value="1"/>
</dbReference>
<feature type="transmembrane region" description="Helical" evidence="7">
    <location>
        <begin position="311"/>
        <end position="332"/>
    </location>
</feature>
<evidence type="ECO:0000313" key="10">
    <source>
        <dbReference type="Proteomes" id="UP000646579"/>
    </source>
</evidence>